<evidence type="ECO:0000313" key="1">
    <source>
        <dbReference type="EMBL" id="EKC23611.1"/>
    </source>
</evidence>
<proteinExistence type="predicted"/>
<dbReference type="EMBL" id="JH816154">
    <property type="protein sequence ID" value="EKC23611.1"/>
    <property type="molecule type" value="Genomic_DNA"/>
</dbReference>
<sequence>MAAPSEVTALLKRGKRSVASLFKGEWSRRNGSPKAFKEFLDYLFDPRRKSIEDVDTIDWCRWIVAGGATFDEFSAAGALKTC</sequence>
<protein>
    <submittedName>
        <fullName evidence="1">Uncharacterized protein</fullName>
    </submittedName>
</protein>
<dbReference type="InParanoid" id="K1QQ80"/>
<name>K1QQ80_MAGGI</name>
<organism evidence="1">
    <name type="scientific">Magallana gigas</name>
    <name type="common">Pacific oyster</name>
    <name type="synonym">Crassostrea gigas</name>
    <dbReference type="NCBI Taxonomy" id="29159"/>
    <lineage>
        <taxon>Eukaryota</taxon>
        <taxon>Metazoa</taxon>
        <taxon>Spiralia</taxon>
        <taxon>Lophotrochozoa</taxon>
        <taxon>Mollusca</taxon>
        <taxon>Bivalvia</taxon>
        <taxon>Autobranchia</taxon>
        <taxon>Pteriomorphia</taxon>
        <taxon>Ostreida</taxon>
        <taxon>Ostreoidea</taxon>
        <taxon>Ostreidae</taxon>
        <taxon>Magallana</taxon>
    </lineage>
</organism>
<dbReference type="HOGENOM" id="CLU_2576291_0_0_1"/>
<dbReference type="AlphaFoldDB" id="K1QQ80"/>
<reference evidence="1" key="1">
    <citation type="journal article" date="2012" name="Nature">
        <title>The oyster genome reveals stress adaptation and complexity of shell formation.</title>
        <authorList>
            <person name="Zhang G."/>
            <person name="Fang X."/>
            <person name="Guo X."/>
            <person name="Li L."/>
            <person name="Luo R."/>
            <person name="Xu F."/>
            <person name="Yang P."/>
            <person name="Zhang L."/>
            <person name="Wang X."/>
            <person name="Qi H."/>
            <person name="Xiong Z."/>
            <person name="Que H."/>
            <person name="Xie Y."/>
            <person name="Holland P.W."/>
            <person name="Paps J."/>
            <person name="Zhu Y."/>
            <person name="Wu F."/>
            <person name="Chen Y."/>
            <person name="Wang J."/>
            <person name="Peng C."/>
            <person name="Meng J."/>
            <person name="Yang L."/>
            <person name="Liu J."/>
            <person name="Wen B."/>
            <person name="Zhang N."/>
            <person name="Huang Z."/>
            <person name="Zhu Q."/>
            <person name="Feng Y."/>
            <person name="Mount A."/>
            <person name="Hedgecock D."/>
            <person name="Xu Z."/>
            <person name="Liu Y."/>
            <person name="Domazet-Loso T."/>
            <person name="Du Y."/>
            <person name="Sun X."/>
            <person name="Zhang S."/>
            <person name="Liu B."/>
            <person name="Cheng P."/>
            <person name="Jiang X."/>
            <person name="Li J."/>
            <person name="Fan D."/>
            <person name="Wang W."/>
            <person name="Fu W."/>
            <person name="Wang T."/>
            <person name="Wang B."/>
            <person name="Zhang J."/>
            <person name="Peng Z."/>
            <person name="Li Y."/>
            <person name="Li N."/>
            <person name="Wang J."/>
            <person name="Chen M."/>
            <person name="He Y."/>
            <person name="Tan F."/>
            <person name="Song X."/>
            <person name="Zheng Q."/>
            <person name="Huang R."/>
            <person name="Yang H."/>
            <person name="Du X."/>
            <person name="Chen L."/>
            <person name="Yang M."/>
            <person name="Gaffney P.M."/>
            <person name="Wang S."/>
            <person name="Luo L."/>
            <person name="She Z."/>
            <person name="Ming Y."/>
            <person name="Huang W."/>
            <person name="Zhang S."/>
            <person name="Huang B."/>
            <person name="Zhang Y."/>
            <person name="Qu T."/>
            <person name="Ni P."/>
            <person name="Miao G."/>
            <person name="Wang J."/>
            <person name="Wang Q."/>
            <person name="Steinberg C.E."/>
            <person name="Wang H."/>
            <person name="Li N."/>
            <person name="Qian L."/>
            <person name="Zhang G."/>
            <person name="Li Y."/>
            <person name="Yang H."/>
            <person name="Liu X."/>
            <person name="Wang J."/>
            <person name="Yin Y."/>
            <person name="Wang J."/>
        </authorList>
    </citation>
    <scope>NUCLEOTIDE SEQUENCE [LARGE SCALE GENOMIC DNA]</scope>
    <source>
        <strain evidence="1">05x7-T-G4-1.051#20</strain>
    </source>
</reference>
<gene>
    <name evidence="1" type="ORF">CGI_10007356</name>
</gene>
<accession>K1QQ80</accession>